<accession>A0A1H6FUV1</accession>
<gene>
    <name evidence="2" type="ORF">SAMN04487967_1658</name>
</gene>
<evidence type="ECO:0000313" key="3">
    <source>
        <dbReference type="Proteomes" id="UP000199112"/>
    </source>
</evidence>
<dbReference type="EMBL" id="FNWL01000002">
    <property type="protein sequence ID" value="SEH14557.1"/>
    <property type="molecule type" value="Genomic_DNA"/>
</dbReference>
<dbReference type="AlphaFoldDB" id="A0A1H6FUV1"/>
<reference evidence="3" key="1">
    <citation type="submission" date="2016-10" db="EMBL/GenBank/DDBJ databases">
        <authorList>
            <person name="Varghese N."/>
            <person name="Submissions S."/>
        </authorList>
    </citation>
    <scope>NUCLEOTIDE SEQUENCE [LARGE SCALE GENOMIC DNA]</scope>
    <source>
        <strain evidence="3">CGMCC 1.8981</strain>
    </source>
</reference>
<name>A0A1H6FUV1_9EURY</name>
<dbReference type="Proteomes" id="UP000199112">
    <property type="component" value="Unassembled WGS sequence"/>
</dbReference>
<proteinExistence type="predicted"/>
<feature type="compositionally biased region" description="Low complexity" evidence="1">
    <location>
        <begin position="86"/>
        <end position="107"/>
    </location>
</feature>
<feature type="compositionally biased region" description="Acidic residues" evidence="1">
    <location>
        <begin position="32"/>
        <end position="62"/>
    </location>
</feature>
<feature type="compositionally biased region" description="Low complexity" evidence="1">
    <location>
        <begin position="237"/>
        <end position="258"/>
    </location>
</feature>
<organism evidence="2 3">
    <name type="scientific">Natronorubrum sediminis</name>
    <dbReference type="NCBI Taxonomy" id="640943"/>
    <lineage>
        <taxon>Archaea</taxon>
        <taxon>Methanobacteriati</taxon>
        <taxon>Methanobacteriota</taxon>
        <taxon>Stenosarchaea group</taxon>
        <taxon>Halobacteria</taxon>
        <taxon>Halobacteriales</taxon>
        <taxon>Natrialbaceae</taxon>
        <taxon>Natronorubrum</taxon>
    </lineage>
</organism>
<feature type="compositionally biased region" description="Basic and acidic residues" evidence="1">
    <location>
        <begin position="211"/>
        <end position="226"/>
    </location>
</feature>
<feature type="compositionally biased region" description="Acidic residues" evidence="1">
    <location>
        <begin position="143"/>
        <end position="171"/>
    </location>
</feature>
<dbReference type="RefSeq" id="WP_090506612.1">
    <property type="nucleotide sequence ID" value="NZ_FNWL01000002.1"/>
</dbReference>
<feature type="region of interest" description="Disordered" evidence="1">
    <location>
        <begin position="1"/>
        <end position="282"/>
    </location>
</feature>
<feature type="compositionally biased region" description="Acidic residues" evidence="1">
    <location>
        <begin position="76"/>
        <end position="85"/>
    </location>
</feature>
<sequence length="291" mass="29574">MSDDQSQESPTDTSSSADGPGGGPQRVVSEQSVDDILDSLSEPADEPADSSDIDDTPIEDDVTASTADNPQKSDETPLEGDEQTDESTAAGDSSDTDASSSEPSNNDSDGDDGNDVSDNNGGDGGDNASNDDDTNGTQRSENESSDDGENSSDGDSTDSDAGSDDTDDDERSDSSTALSQTGSVESVNEDTSIDDLAARIERGDVTGSDVRAAEAGDGRESTRDVGEIDLSMDDLESTQATSGASPTASTDSAADDGPLAGSINPNSADSSDDEKSESAGFLGRIKRFFGG</sequence>
<evidence type="ECO:0000256" key="1">
    <source>
        <dbReference type="SAM" id="MobiDB-lite"/>
    </source>
</evidence>
<keyword evidence="3" id="KW-1185">Reference proteome</keyword>
<evidence type="ECO:0000313" key="2">
    <source>
        <dbReference type="EMBL" id="SEH14557.1"/>
    </source>
</evidence>
<protein>
    <submittedName>
        <fullName evidence="2">Uncharacterized protein</fullName>
    </submittedName>
</protein>
<dbReference type="OrthoDB" id="170902at2157"/>
<feature type="compositionally biased region" description="Polar residues" evidence="1">
    <location>
        <begin position="7"/>
        <end position="17"/>
    </location>
</feature>